<protein>
    <submittedName>
        <fullName evidence="2">Uncharacterized protein</fullName>
    </submittedName>
</protein>
<reference evidence="2" key="1">
    <citation type="journal article" date="2019" name="bioRxiv">
        <title>The Genome of the Zebra Mussel, Dreissena polymorpha: A Resource for Invasive Species Research.</title>
        <authorList>
            <person name="McCartney M.A."/>
            <person name="Auch B."/>
            <person name="Kono T."/>
            <person name="Mallez S."/>
            <person name="Zhang Y."/>
            <person name="Obille A."/>
            <person name="Becker A."/>
            <person name="Abrahante J.E."/>
            <person name="Garbe J."/>
            <person name="Badalamenti J.P."/>
            <person name="Herman A."/>
            <person name="Mangelson H."/>
            <person name="Liachko I."/>
            <person name="Sullivan S."/>
            <person name="Sone E.D."/>
            <person name="Koren S."/>
            <person name="Silverstein K.A.T."/>
            <person name="Beckman K.B."/>
            <person name="Gohl D.M."/>
        </authorList>
    </citation>
    <scope>NUCLEOTIDE SEQUENCE</scope>
    <source>
        <strain evidence="2">Duluth1</strain>
        <tissue evidence="2">Whole animal</tissue>
    </source>
</reference>
<organism evidence="2 3">
    <name type="scientific">Dreissena polymorpha</name>
    <name type="common">Zebra mussel</name>
    <name type="synonym">Mytilus polymorpha</name>
    <dbReference type="NCBI Taxonomy" id="45954"/>
    <lineage>
        <taxon>Eukaryota</taxon>
        <taxon>Metazoa</taxon>
        <taxon>Spiralia</taxon>
        <taxon>Lophotrochozoa</taxon>
        <taxon>Mollusca</taxon>
        <taxon>Bivalvia</taxon>
        <taxon>Autobranchia</taxon>
        <taxon>Heteroconchia</taxon>
        <taxon>Euheterodonta</taxon>
        <taxon>Imparidentia</taxon>
        <taxon>Neoheterodontei</taxon>
        <taxon>Myida</taxon>
        <taxon>Dreissenoidea</taxon>
        <taxon>Dreissenidae</taxon>
        <taxon>Dreissena</taxon>
    </lineage>
</organism>
<feature type="region of interest" description="Disordered" evidence="1">
    <location>
        <begin position="1"/>
        <end position="22"/>
    </location>
</feature>
<evidence type="ECO:0000313" key="2">
    <source>
        <dbReference type="EMBL" id="KAH3734709.1"/>
    </source>
</evidence>
<dbReference type="AlphaFoldDB" id="A0A9D4HVU7"/>
<dbReference type="EMBL" id="JAIWYP010000011">
    <property type="protein sequence ID" value="KAH3734709.1"/>
    <property type="molecule type" value="Genomic_DNA"/>
</dbReference>
<evidence type="ECO:0000313" key="3">
    <source>
        <dbReference type="Proteomes" id="UP000828390"/>
    </source>
</evidence>
<name>A0A9D4HVU7_DREPO</name>
<comment type="caution">
    <text evidence="2">The sequence shown here is derived from an EMBL/GenBank/DDBJ whole genome shotgun (WGS) entry which is preliminary data.</text>
</comment>
<evidence type="ECO:0000256" key="1">
    <source>
        <dbReference type="SAM" id="MobiDB-lite"/>
    </source>
</evidence>
<feature type="compositionally biased region" description="Basic residues" evidence="1">
    <location>
        <begin position="7"/>
        <end position="18"/>
    </location>
</feature>
<gene>
    <name evidence="2" type="ORF">DPMN_041153</name>
</gene>
<dbReference type="Proteomes" id="UP000828390">
    <property type="component" value="Unassembled WGS sequence"/>
</dbReference>
<accession>A0A9D4HVU7</accession>
<reference evidence="2" key="2">
    <citation type="submission" date="2020-11" db="EMBL/GenBank/DDBJ databases">
        <authorList>
            <person name="McCartney M.A."/>
            <person name="Auch B."/>
            <person name="Kono T."/>
            <person name="Mallez S."/>
            <person name="Becker A."/>
            <person name="Gohl D.M."/>
            <person name="Silverstein K.A.T."/>
            <person name="Koren S."/>
            <person name="Bechman K.B."/>
            <person name="Herman A."/>
            <person name="Abrahante J.E."/>
            <person name="Garbe J."/>
        </authorList>
    </citation>
    <scope>NUCLEOTIDE SEQUENCE</scope>
    <source>
        <strain evidence="2">Duluth1</strain>
        <tissue evidence="2">Whole animal</tissue>
    </source>
</reference>
<keyword evidence="3" id="KW-1185">Reference proteome</keyword>
<sequence>MTSRVFYRQKKNGAKKQRTNNNIQHQVPYIFTNPNEKKQLFVFHPNLSRSDPKRQQSSTAHAFLTLSDTPLFATAVASPDRNECNP</sequence>
<proteinExistence type="predicted"/>